<keyword evidence="5" id="KW-1185">Reference proteome</keyword>
<dbReference type="InterPro" id="IPR050768">
    <property type="entry name" value="UPF0353/GerABKA_families"/>
</dbReference>
<feature type="transmembrane region" description="Helical" evidence="3">
    <location>
        <begin position="321"/>
        <end position="339"/>
    </location>
</feature>
<dbReference type="PANTHER" id="PTHR22550">
    <property type="entry name" value="SPORE GERMINATION PROTEIN"/>
    <property type="match status" value="1"/>
</dbReference>
<feature type="transmembrane region" description="Helical" evidence="3">
    <location>
        <begin position="282"/>
        <end position="301"/>
    </location>
</feature>
<evidence type="ECO:0000313" key="4">
    <source>
        <dbReference type="EMBL" id="QBK26001.1"/>
    </source>
</evidence>
<protein>
    <submittedName>
        <fullName evidence="4">Spore germination protein</fullName>
    </submittedName>
</protein>
<accession>A0A4P6UUW4</accession>
<dbReference type="KEGG" id="uth:DKZ56_09085"/>
<dbReference type="AlphaFoldDB" id="A0A4P6UUW4"/>
<keyword evidence="3" id="KW-1133">Transmembrane helix</keyword>
<gene>
    <name evidence="4" type="ORF">DKZ56_09085</name>
</gene>
<evidence type="ECO:0000256" key="2">
    <source>
        <dbReference type="ARBA" id="ARBA00023136"/>
    </source>
</evidence>
<dbReference type="EMBL" id="CP036528">
    <property type="protein sequence ID" value="QBK26001.1"/>
    <property type="molecule type" value="Genomic_DNA"/>
</dbReference>
<feature type="transmembrane region" description="Helical" evidence="3">
    <location>
        <begin position="240"/>
        <end position="261"/>
    </location>
</feature>
<dbReference type="Proteomes" id="UP000291151">
    <property type="component" value="Chromosome"/>
</dbReference>
<comment type="similarity">
    <text evidence="1">Belongs to the GerABKA family.</text>
</comment>
<name>A0A4P6UUW4_9BACL</name>
<dbReference type="PANTHER" id="PTHR22550:SF5">
    <property type="entry name" value="LEUCINE ZIPPER PROTEIN 4"/>
    <property type="match status" value="1"/>
</dbReference>
<feature type="transmembrane region" description="Helical" evidence="3">
    <location>
        <begin position="346"/>
        <end position="367"/>
    </location>
</feature>
<dbReference type="PIRSF" id="PIRSF005690">
    <property type="entry name" value="GerBA"/>
    <property type="match status" value="1"/>
</dbReference>
<dbReference type="RefSeq" id="WP_208649693.1">
    <property type="nucleotide sequence ID" value="NZ_CP036528.1"/>
</dbReference>
<reference evidence="4 5" key="1">
    <citation type="submission" date="2019-02" db="EMBL/GenBank/DDBJ databases">
        <title>Ureibacillus thermophilus.</title>
        <authorList>
            <person name="Sunny J.S."/>
            <person name="Natarajan A."/>
            <person name="Saleena L.M."/>
        </authorList>
    </citation>
    <scope>NUCLEOTIDE SEQUENCE [LARGE SCALE GENOMIC DNA]</scope>
    <source>
        <strain evidence="4 5">LM102</strain>
    </source>
</reference>
<keyword evidence="3" id="KW-0812">Transmembrane</keyword>
<dbReference type="GO" id="GO:0016020">
    <property type="term" value="C:membrane"/>
    <property type="evidence" value="ECO:0007669"/>
    <property type="project" value="InterPro"/>
</dbReference>
<dbReference type="GO" id="GO:0009847">
    <property type="term" value="P:spore germination"/>
    <property type="evidence" value="ECO:0007669"/>
    <property type="project" value="InterPro"/>
</dbReference>
<evidence type="ECO:0000256" key="1">
    <source>
        <dbReference type="ARBA" id="ARBA00005278"/>
    </source>
</evidence>
<feature type="transmembrane region" description="Helical" evidence="3">
    <location>
        <begin position="404"/>
        <end position="430"/>
    </location>
</feature>
<evidence type="ECO:0000256" key="3">
    <source>
        <dbReference type="SAM" id="Phobius"/>
    </source>
</evidence>
<feature type="transmembrane region" description="Helical" evidence="3">
    <location>
        <begin position="373"/>
        <end position="392"/>
    </location>
</feature>
<sequence>MKMDEAAIKFHTLKELFQKSQDVIFYPFEIQDIPFTLIFCEEMIDQQILFQYILPTIEKFIENLDHEINEEQILKLPLPDLKKIDQKEIIISEVFTGKLAIYLNEIHLLLTCNIAKKPTRNPDETKLEISIKGPRDNFIENLSTNIALIRKRLPTNSLCVEKITVGARSKTTVALLYMDDITNKEILNQIKELITSVDTDIIVNGDSLVEKIDKKGWLLPWTNDTGRPDFAVQSLVRGRVVILVDGVNYAIITPVNFLYLLKTGEDLEYPILFSAFERILRLIGVFVGITFPAFWLALTTFHQNQLPLQLLATVVVNNRGLPFPAALEMIVLLLMFEMFREAGMRFPTSISSTISVVGGLIIGDAAIRAGITSPAMLVVIALSFIATFTIANQSLLTLVTIIRFIIILITSFFGLFGFFICIFLLILYMANMRIFGVPYFSLSVDLNWSNIGKSLLRLTPENYKERPNILKPNDKTRTNIEGNK</sequence>
<evidence type="ECO:0000313" key="5">
    <source>
        <dbReference type="Proteomes" id="UP000291151"/>
    </source>
</evidence>
<keyword evidence="2 3" id="KW-0472">Membrane</keyword>
<proteinExistence type="inferred from homology"/>
<dbReference type="InterPro" id="IPR004995">
    <property type="entry name" value="Spore_Ger"/>
</dbReference>
<dbReference type="Pfam" id="PF03323">
    <property type="entry name" value="GerA"/>
    <property type="match status" value="1"/>
</dbReference>
<organism evidence="4 5">
    <name type="scientific">Ureibacillus thermophilus</name>
    <dbReference type="NCBI Taxonomy" id="367743"/>
    <lineage>
        <taxon>Bacteria</taxon>
        <taxon>Bacillati</taxon>
        <taxon>Bacillota</taxon>
        <taxon>Bacilli</taxon>
        <taxon>Bacillales</taxon>
        <taxon>Caryophanaceae</taxon>
        <taxon>Ureibacillus</taxon>
    </lineage>
</organism>